<accession>A0ABD5PRL8</accession>
<proteinExistence type="predicted"/>
<dbReference type="RefSeq" id="WP_250140196.1">
    <property type="nucleotide sequence ID" value="NZ_JALIQP010000002.1"/>
</dbReference>
<sequence>MHRRTALTTAGGTLAVALAGCLSDSDDTGTDDEDDVGDDDPGDDGQNGDGDGGEWNDDYLGERMATTPSLEFSTIQGAQLADVPLESEDVDDGTTDDRVETDPRVDEPPHEITVPDEADSETDPDGEYRVRLLETAAERDDVLEMETVDDETRDRLQAVDFDDAVLVVVESGYGSSSIVHRWARVEDVDDGVHLHGYYRKPYERLADMSPRLSVLEVERPDDDPSLARVSLTVTPDHRVHFNSTEGVVSIGD</sequence>
<feature type="compositionally biased region" description="Basic and acidic residues" evidence="1">
    <location>
        <begin position="95"/>
        <end position="110"/>
    </location>
</feature>
<feature type="compositionally biased region" description="Acidic residues" evidence="1">
    <location>
        <begin position="24"/>
        <end position="43"/>
    </location>
</feature>
<feature type="compositionally biased region" description="Acidic residues" evidence="1">
    <location>
        <begin position="85"/>
        <end position="94"/>
    </location>
</feature>
<name>A0ABD5PRL8_9EURY</name>
<keyword evidence="3" id="KW-1185">Reference proteome</keyword>
<comment type="caution">
    <text evidence="2">The sequence shown here is derived from an EMBL/GenBank/DDBJ whole genome shotgun (WGS) entry which is preliminary data.</text>
</comment>
<dbReference type="EMBL" id="JBHSFA010000007">
    <property type="protein sequence ID" value="MFC4543118.1"/>
    <property type="molecule type" value="Genomic_DNA"/>
</dbReference>
<evidence type="ECO:0000256" key="1">
    <source>
        <dbReference type="SAM" id="MobiDB-lite"/>
    </source>
</evidence>
<protein>
    <submittedName>
        <fullName evidence="2">Uncharacterized protein</fullName>
    </submittedName>
</protein>
<feature type="compositionally biased region" description="Polar residues" evidence="1">
    <location>
        <begin position="66"/>
        <end position="77"/>
    </location>
</feature>
<dbReference type="AlphaFoldDB" id="A0ABD5PRL8"/>
<organism evidence="2 3">
    <name type="scientific">Halosolutus amylolyticus</name>
    <dbReference type="NCBI Taxonomy" id="2932267"/>
    <lineage>
        <taxon>Archaea</taxon>
        <taxon>Methanobacteriati</taxon>
        <taxon>Methanobacteriota</taxon>
        <taxon>Stenosarchaea group</taxon>
        <taxon>Halobacteria</taxon>
        <taxon>Halobacteriales</taxon>
        <taxon>Natrialbaceae</taxon>
        <taxon>Halosolutus</taxon>
    </lineage>
</organism>
<reference evidence="2 3" key="1">
    <citation type="journal article" date="2019" name="Int. J. Syst. Evol. Microbiol.">
        <title>The Global Catalogue of Microorganisms (GCM) 10K type strain sequencing project: providing services to taxonomists for standard genome sequencing and annotation.</title>
        <authorList>
            <consortium name="The Broad Institute Genomics Platform"/>
            <consortium name="The Broad Institute Genome Sequencing Center for Infectious Disease"/>
            <person name="Wu L."/>
            <person name="Ma J."/>
        </authorList>
    </citation>
    <scope>NUCLEOTIDE SEQUENCE [LARGE SCALE GENOMIC DNA]</scope>
    <source>
        <strain evidence="2 3">WLHS5</strain>
    </source>
</reference>
<feature type="compositionally biased region" description="Acidic residues" evidence="1">
    <location>
        <begin position="114"/>
        <end position="125"/>
    </location>
</feature>
<evidence type="ECO:0000313" key="3">
    <source>
        <dbReference type="Proteomes" id="UP001595898"/>
    </source>
</evidence>
<evidence type="ECO:0000313" key="2">
    <source>
        <dbReference type="EMBL" id="MFC4543118.1"/>
    </source>
</evidence>
<dbReference type="Proteomes" id="UP001595898">
    <property type="component" value="Unassembled WGS sequence"/>
</dbReference>
<dbReference type="PROSITE" id="PS51257">
    <property type="entry name" value="PROKAR_LIPOPROTEIN"/>
    <property type="match status" value="1"/>
</dbReference>
<gene>
    <name evidence="2" type="ORF">ACFO5R_14405</name>
</gene>
<feature type="region of interest" description="Disordered" evidence="1">
    <location>
        <begin position="22"/>
        <end position="125"/>
    </location>
</feature>